<dbReference type="InterPro" id="IPR032693">
    <property type="entry name" value="YtkA-like_dom"/>
</dbReference>
<dbReference type="Proteomes" id="UP000007397">
    <property type="component" value="Chromosome"/>
</dbReference>
<evidence type="ECO:0000313" key="4">
    <source>
        <dbReference type="Proteomes" id="UP000007397"/>
    </source>
</evidence>
<dbReference type="AlphaFoldDB" id="I0JJD9"/>
<dbReference type="eggNOG" id="ENOG502ZCA8">
    <property type="taxonomic scope" value="Bacteria"/>
</dbReference>
<feature type="domain" description="YtkA-like" evidence="2">
    <location>
        <begin position="168"/>
        <end position="244"/>
    </location>
</feature>
<accession>I0JJD9</accession>
<dbReference type="Gene3D" id="2.60.40.10">
    <property type="entry name" value="Immunoglobulins"/>
    <property type="match status" value="1"/>
</dbReference>
<dbReference type="EMBL" id="HE717023">
    <property type="protein sequence ID" value="CCG44257.1"/>
    <property type="molecule type" value="Genomic_DNA"/>
</dbReference>
<dbReference type="RefSeq" id="WP_014642161.1">
    <property type="nucleotide sequence ID" value="NC_017668.1"/>
</dbReference>
<dbReference type="KEGG" id="hhd:HBHAL_1895"/>
<dbReference type="PROSITE" id="PS51257">
    <property type="entry name" value="PROKAR_LIPOPROTEIN"/>
    <property type="match status" value="1"/>
</dbReference>
<feature type="domain" description="YtkA-like" evidence="2">
    <location>
        <begin position="44"/>
        <end position="123"/>
    </location>
</feature>
<dbReference type="Pfam" id="PF13115">
    <property type="entry name" value="YtkA"/>
    <property type="match status" value="2"/>
</dbReference>
<evidence type="ECO:0000256" key="1">
    <source>
        <dbReference type="SAM" id="MobiDB-lite"/>
    </source>
</evidence>
<protein>
    <recommendedName>
        <fullName evidence="2">YtkA-like domain-containing protein</fullName>
    </recommendedName>
</protein>
<dbReference type="InterPro" id="IPR013783">
    <property type="entry name" value="Ig-like_fold"/>
</dbReference>
<gene>
    <name evidence="3" type="ordered locus">HBHAL_1895</name>
</gene>
<dbReference type="HOGENOM" id="CLU_097127_0_0_9"/>
<feature type="compositionally biased region" description="Basic and acidic residues" evidence="1">
    <location>
        <begin position="150"/>
        <end position="162"/>
    </location>
</feature>
<proteinExistence type="predicted"/>
<keyword evidence="4" id="KW-1185">Reference proteome</keyword>
<reference evidence="3 4" key="1">
    <citation type="journal article" date="2013" name="Environ. Microbiol.">
        <title>Chloride and organic osmolytes: a hybrid strategy to cope with elevated salinities by the moderately halophilic, chloride-dependent bacterium Halobacillus halophilus.</title>
        <authorList>
            <person name="Saum S.H."/>
            <person name="Pfeiffer F."/>
            <person name="Palm P."/>
            <person name="Rampp M."/>
            <person name="Schuster S.C."/>
            <person name="Muller V."/>
            <person name="Oesterhelt D."/>
        </authorList>
    </citation>
    <scope>NUCLEOTIDE SEQUENCE [LARGE SCALE GENOMIC DNA]</scope>
    <source>
        <strain evidence="4">ATCC 35676 / DSM 2266 / JCM 20832 / KCTC 3685 / LMG 17431 / NBRC 102448 / NCIMB 2269</strain>
    </source>
</reference>
<evidence type="ECO:0000259" key="2">
    <source>
        <dbReference type="Pfam" id="PF13115"/>
    </source>
</evidence>
<name>I0JJD9_HALH3</name>
<dbReference type="STRING" id="866895.HBHAL_1895"/>
<feature type="region of interest" description="Disordered" evidence="1">
    <location>
        <begin position="139"/>
        <end position="162"/>
    </location>
</feature>
<dbReference type="PATRIC" id="fig|866895.3.peg.896"/>
<sequence length="264" mass="29821">MNRFLWSLLVFIFILLLAACGTNEQSQQNNETSSSEDQVAEIPEVEVKFGEQPLPVKEKTNIEAVVTQGSEPVEDADYVDFEIWNNSQGQESSKTIEAEHTGDGIYTIEYTFDSSGTYQVIAHTQVGDLHTMPQVEVKVGEEQSATSDDSTSHSHEDSQGHDEMKEKFMVHFMKEEGFKAGEEVQLTTHINQMEQPFEDGLVRFEINSEQLDKHIYVDAKEQEPGEYTAAHSFPAAGDYTITIHYEKPDQDIHGHQEETVEVTE</sequence>
<organism evidence="3 4">
    <name type="scientific">Halobacillus halophilus (strain ATCC 35676 / DSM 2266 / JCM 20832 / KCTC 3685 / LMG 17431 / NBRC 102448 / NCIMB 2269)</name>
    <name type="common">Sporosarcina halophila</name>
    <dbReference type="NCBI Taxonomy" id="866895"/>
    <lineage>
        <taxon>Bacteria</taxon>
        <taxon>Bacillati</taxon>
        <taxon>Bacillota</taxon>
        <taxon>Bacilli</taxon>
        <taxon>Bacillales</taxon>
        <taxon>Bacillaceae</taxon>
        <taxon>Halobacillus</taxon>
    </lineage>
</organism>
<evidence type="ECO:0000313" key="3">
    <source>
        <dbReference type="EMBL" id="CCG44257.1"/>
    </source>
</evidence>